<organism evidence="3 4">
    <name type="scientific">Saccharothrix longispora</name>
    <dbReference type="NCBI Taxonomy" id="33920"/>
    <lineage>
        <taxon>Bacteria</taxon>
        <taxon>Bacillati</taxon>
        <taxon>Actinomycetota</taxon>
        <taxon>Actinomycetes</taxon>
        <taxon>Pseudonocardiales</taxon>
        <taxon>Pseudonocardiaceae</taxon>
        <taxon>Saccharothrix</taxon>
    </lineage>
</organism>
<protein>
    <recommendedName>
        <fullName evidence="2">TIR domain-containing protein</fullName>
    </recommendedName>
</protein>
<dbReference type="InterPro" id="IPR029787">
    <property type="entry name" value="Nucleotide_cyclase"/>
</dbReference>
<proteinExistence type="predicted"/>
<evidence type="ECO:0000259" key="2">
    <source>
        <dbReference type="PROSITE" id="PS50104"/>
    </source>
</evidence>
<evidence type="ECO:0000256" key="1">
    <source>
        <dbReference type="SAM" id="MobiDB-lite"/>
    </source>
</evidence>
<evidence type="ECO:0000313" key="3">
    <source>
        <dbReference type="EMBL" id="MDR6592532.1"/>
    </source>
</evidence>
<dbReference type="EMBL" id="JAVDSG010000001">
    <property type="protein sequence ID" value="MDR6592532.1"/>
    <property type="molecule type" value="Genomic_DNA"/>
</dbReference>
<accession>A0ABU1PPD7</accession>
<dbReference type="RefSeq" id="WP_310304139.1">
    <property type="nucleotide sequence ID" value="NZ_BAAAXB010000001.1"/>
</dbReference>
<comment type="caution">
    <text evidence="3">The sequence shown here is derived from an EMBL/GenBank/DDBJ whole genome shotgun (WGS) entry which is preliminary data.</text>
</comment>
<keyword evidence="4" id="KW-1185">Reference proteome</keyword>
<evidence type="ECO:0000313" key="4">
    <source>
        <dbReference type="Proteomes" id="UP001268819"/>
    </source>
</evidence>
<dbReference type="PROSITE" id="PS50104">
    <property type="entry name" value="TIR"/>
    <property type="match status" value="1"/>
</dbReference>
<dbReference type="CDD" id="cd00009">
    <property type="entry name" value="AAA"/>
    <property type="match status" value="1"/>
</dbReference>
<dbReference type="Gene3D" id="3.40.50.10140">
    <property type="entry name" value="Toll/interleukin-1 receptor homology (TIR) domain"/>
    <property type="match status" value="2"/>
</dbReference>
<dbReference type="InterPro" id="IPR027417">
    <property type="entry name" value="P-loop_NTPase"/>
</dbReference>
<dbReference type="Gene3D" id="3.40.50.300">
    <property type="entry name" value="P-loop containing nucleotide triphosphate hydrolases"/>
    <property type="match status" value="1"/>
</dbReference>
<dbReference type="Gene3D" id="3.30.70.1230">
    <property type="entry name" value="Nucleotide cyclase"/>
    <property type="match status" value="1"/>
</dbReference>
<dbReference type="SUPFAM" id="SSF52540">
    <property type="entry name" value="P-loop containing nucleoside triphosphate hydrolases"/>
    <property type="match status" value="1"/>
</dbReference>
<gene>
    <name evidence="3" type="ORF">J2S66_000916</name>
</gene>
<sequence>MAKVEPSIPAFRTFVVVDVVGFGDRRRTPAHQMSVRGGLYELLRTALEGAGILWGSCHVEDRGDGVVIMVPADVPRAAFVDGLPDALVRGLRQYNAVHEGPAQIRLRMALHSGDVRFDAHGVVSNALISAFRLLDSAELRTALAKSDSLLGMVVSDAFYADVVQHMPESQPETYRRVRVAVKELDTTAWIRLPDAPLPPVSTSLRNARCDFLVGFTAADRRWADWIAWHLRDAGYTVELDADLVRPGKNARDRLEGAFDRADRVVVVLSMEFLRSVDATSGAREYLTEASARTLVVQVDPFPSTPLDAVVNIVHDSAETARQRLLAAATPSERAKPVTSPHFPGTPSPIRQPPAAQFPDRDRGERVVVVHAVTDQAFAAEVADSLSVPETEDLWLSVDLRAVGALDEETEQQVDTAVRHADVVLLVVSRELFATGYGTSRELRLAVQWHAERRLTLLPVVLRPTSWETSVFGRLVALPTDGVPVSQWASRDEAIRTIVEAVRLTTRDASPASTPVQSRPHQAVLDLGDVFKQTGVPTLTFVEPDDFFRFRMALRQPGLGVILEGPSGVGKTTLLRRAFAQDADRLGEASVLSARVPADLPKIRKLLDGHTGLVAVDDFQRLSVDLQDRLANYIKALADDDSAQGKLILVGIPDTARGLIEVGFDVATRVKVFRLGRVPESLLLRMVEKGEAALNITFDRKVEIAMASAGSLLTAQMLCLTLAMMAGIEQTTPDPVVVRTDIERARVEVTRDLDLKYRRAVDEFVTLDGSDDVLCVELLLGLAEADDGILPFEELVRSKPDLRSAVERVFAQGLPTGATGGNAEIAAHLFHDPRGRRLVVDDPQFVFYLRQLSRQRLLDIAGKREAAPRDRIFICYSHRDSAWLDRVQVHLRPLQRKGVVDVWSDLHIEAGDRWRDEIATALDQARVAVLLVSADFFASDFIDTEELPPLLMAARNGGCRVVPLLVGPSMFHDVPELAHYQAMPSGRTLGELPSEEVEKTLVELTRLINRTFQQKPNAEDRAVTRSRHPHH</sequence>
<feature type="domain" description="TIR" evidence="2">
    <location>
        <begin position="867"/>
        <end position="1007"/>
    </location>
</feature>
<name>A0ABU1PPD7_9PSEU</name>
<dbReference type="SUPFAM" id="SSF52200">
    <property type="entry name" value="Toll/Interleukin receptor TIR domain"/>
    <property type="match status" value="3"/>
</dbReference>
<dbReference type="Pfam" id="PF13676">
    <property type="entry name" value="TIR_2"/>
    <property type="match status" value="3"/>
</dbReference>
<dbReference type="Proteomes" id="UP001268819">
    <property type="component" value="Unassembled WGS sequence"/>
</dbReference>
<reference evidence="3 4" key="1">
    <citation type="submission" date="2023-07" db="EMBL/GenBank/DDBJ databases">
        <title>Sequencing the genomes of 1000 actinobacteria strains.</title>
        <authorList>
            <person name="Klenk H.-P."/>
        </authorList>
    </citation>
    <scope>NUCLEOTIDE SEQUENCE [LARGE SCALE GENOMIC DNA]</scope>
    <source>
        <strain evidence="3 4">DSM 43749</strain>
    </source>
</reference>
<dbReference type="InterPro" id="IPR035897">
    <property type="entry name" value="Toll_tir_struct_dom_sf"/>
</dbReference>
<dbReference type="InterPro" id="IPR000157">
    <property type="entry name" value="TIR_dom"/>
</dbReference>
<feature type="region of interest" description="Disordered" evidence="1">
    <location>
        <begin position="327"/>
        <end position="360"/>
    </location>
</feature>